<keyword evidence="3" id="KW-0143">Chaperone</keyword>
<dbReference type="GO" id="GO:0005829">
    <property type="term" value="C:cytosol"/>
    <property type="evidence" value="ECO:0007669"/>
    <property type="project" value="UniProtKB-ARBA"/>
</dbReference>
<keyword evidence="2" id="KW-0963">Cytoplasm</keyword>
<evidence type="ECO:0000259" key="5">
    <source>
        <dbReference type="PROSITE" id="PS50245"/>
    </source>
</evidence>
<reference evidence="6" key="1">
    <citation type="journal article" date="2018" name="J. Proteomics">
        <title>Exploring the molecular complexity of Triatoma dimidiata sialome.</title>
        <authorList>
            <person name="Santiago P.B."/>
            <person name="de Araujo C.N."/>
            <person name="Charneau S."/>
            <person name="Bastos I.M.D."/>
            <person name="Assumpcao T.C.F."/>
            <person name="Queiroz R.M.L."/>
            <person name="Praca Y.R."/>
            <person name="Cordeiro T.M."/>
            <person name="Garcia C.H.S."/>
            <person name="da Silva I.G."/>
            <person name="Raiol T."/>
            <person name="Motta F.N."/>
            <person name="de Araujo Oliveira J.V."/>
            <person name="de Sousa M.V."/>
            <person name="Ribeiro J.M.C."/>
            <person name="de Santana J.M."/>
        </authorList>
    </citation>
    <scope>NUCLEOTIDE SEQUENCE</scope>
    <source>
        <strain evidence="6">Santander</strain>
        <tissue evidence="6">Salivary glands</tissue>
    </source>
</reference>
<dbReference type="GO" id="GO:0005634">
    <property type="term" value="C:nucleus"/>
    <property type="evidence" value="ECO:0007669"/>
    <property type="project" value="TreeGrafter"/>
</dbReference>
<dbReference type="EMBL" id="GECL01002006">
    <property type="protein sequence ID" value="JAP04118.1"/>
    <property type="molecule type" value="Transcribed_RNA"/>
</dbReference>
<dbReference type="Pfam" id="PF14560">
    <property type="entry name" value="Ubiquitin_2"/>
    <property type="match status" value="1"/>
</dbReference>
<dbReference type="GO" id="GO:0031122">
    <property type="term" value="P:cytoplasmic microtubule organization"/>
    <property type="evidence" value="ECO:0007669"/>
    <property type="project" value="TreeGrafter"/>
</dbReference>
<dbReference type="Gene3D" id="2.30.30.190">
    <property type="entry name" value="CAP Gly-rich-like domain"/>
    <property type="match status" value="1"/>
</dbReference>
<dbReference type="FunFam" id="2.30.30.190:FF:000013">
    <property type="entry name" value="Tubulin-folding cofactor B"/>
    <property type="match status" value="1"/>
</dbReference>
<dbReference type="PANTHER" id="PTHR18916:SF85">
    <property type="entry name" value="TUBULIN-FOLDING COFACTOR B"/>
    <property type="match status" value="1"/>
</dbReference>
<dbReference type="PROSITE" id="PS00845">
    <property type="entry name" value="CAP_GLY_1"/>
    <property type="match status" value="1"/>
</dbReference>
<dbReference type="SUPFAM" id="SSF54236">
    <property type="entry name" value="Ubiquitin-like"/>
    <property type="match status" value="1"/>
</dbReference>
<organism evidence="6">
    <name type="scientific">Triatoma dimidiata</name>
    <name type="common">Kissing bug</name>
    <name type="synonym">Meccus dimidiatus</name>
    <dbReference type="NCBI Taxonomy" id="72491"/>
    <lineage>
        <taxon>Eukaryota</taxon>
        <taxon>Metazoa</taxon>
        <taxon>Ecdysozoa</taxon>
        <taxon>Arthropoda</taxon>
        <taxon>Hexapoda</taxon>
        <taxon>Insecta</taxon>
        <taxon>Pterygota</taxon>
        <taxon>Neoptera</taxon>
        <taxon>Paraneoptera</taxon>
        <taxon>Hemiptera</taxon>
        <taxon>Heteroptera</taxon>
        <taxon>Panheteroptera</taxon>
        <taxon>Cimicomorpha</taxon>
        <taxon>Reduviidae</taxon>
        <taxon>Triatominae</taxon>
        <taxon>Triatoma</taxon>
    </lineage>
</organism>
<evidence type="ECO:0000256" key="4">
    <source>
        <dbReference type="ARBA" id="ARBA00025779"/>
    </source>
</evidence>
<dbReference type="InterPro" id="IPR000626">
    <property type="entry name" value="Ubiquitin-like_dom"/>
</dbReference>
<dbReference type="InterPro" id="IPR036859">
    <property type="entry name" value="CAP-Gly_dom_sf"/>
</dbReference>
<dbReference type="Gene3D" id="3.10.20.90">
    <property type="entry name" value="Phosphatidylinositol 3-kinase Catalytic Subunit, Chain A, domain 1"/>
    <property type="match status" value="1"/>
</dbReference>
<comment type="subcellular location">
    <subcellularLocation>
        <location evidence="1">Cytoplasm</location>
    </subcellularLocation>
</comment>
<name>A0A0V0G7T1_TRIDM</name>
<evidence type="ECO:0000256" key="3">
    <source>
        <dbReference type="ARBA" id="ARBA00023186"/>
    </source>
</evidence>
<evidence type="ECO:0000256" key="1">
    <source>
        <dbReference type="ARBA" id="ARBA00004496"/>
    </source>
</evidence>
<dbReference type="AlphaFoldDB" id="A0A0V0G7T1"/>
<evidence type="ECO:0000313" key="6">
    <source>
        <dbReference type="EMBL" id="JAP04118.1"/>
    </source>
</evidence>
<dbReference type="GO" id="GO:0035371">
    <property type="term" value="C:microtubule plus-end"/>
    <property type="evidence" value="ECO:0007669"/>
    <property type="project" value="TreeGrafter"/>
</dbReference>
<dbReference type="GO" id="GO:0051010">
    <property type="term" value="F:microtubule plus-end binding"/>
    <property type="evidence" value="ECO:0007669"/>
    <property type="project" value="TreeGrafter"/>
</dbReference>
<sequence length="247" mass="28287">MSNIEVKTGDFVNLTVSTSCESTSIERRFSKAITVTELKGKLELMTGGSINTMKLTIFDKEDKLICSLDNDDSLLGSYSIDDGMRLHVEDNFMLRKQLDDAFNIKKFELTEEEYSQRKDSLKTYLMQNRLGKYNEEEMEKREAMRKREEEMELEKLKTCGVGLRCQVSVPGQSVRRATIKFIGTVNFKPGNWIGVQYDEPLGKNDGSVEGVRYFECPPKYGGFVKPLHLEVGDFPEEELNLDEDDEL</sequence>
<dbReference type="GO" id="GO:0007021">
    <property type="term" value="P:tubulin complex assembly"/>
    <property type="evidence" value="ECO:0007669"/>
    <property type="project" value="InterPro"/>
</dbReference>
<dbReference type="CDD" id="cd01789">
    <property type="entry name" value="Ubl_TBCB"/>
    <property type="match status" value="1"/>
</dbReference>
<feature type="domain" description="CAP-Gly" evidence="5">
    <location>
        <begin position="183"/>
        <end position="225"/>
    </location>
</feature>
<protein>
    <submittedName>
        <fullName evidence="6">Putative tubulin-folding cofactor b-like protein</fullName>
    </submittedName>
</protein>
<dbReference type="SUPFAM" id="SSF74924">
    <property type="entry name" value="Cap-Gly domain"/>
    <property type="match status" value="1"/>
</dbReference>
<evidence type="ECO:0000256" key="2">
    <source>
        <dbReference type="ARBA" id="ARBA00022490"/>
    </source>
</evidence>
<dbReference type="Pfam" id="PF01302">
    <property type="entry name" value="CAP_GLY"/>
    <property type="match status" value="1"/>
</dbReference>
<dbReference type="GO" id="GO:0005938">
    <property type="term" value="C:cell cortex"/>
    <property type="evidence" value="ECO:0007669"/>
    <property type="project" value="TreeGrafter"/>
</dbReference>
<proteinExistence type="inferred from homology"/>
<comment type="similarity">
    <text evidence="4">Belongs to the TBCB family.</text>
</comment>
<dbReference type="InterPro" id="IPR029071">
    <property type="entry name" value="Ubiquitin-like_domsf"/>
</dbReference>
<dbReference type="PANTHER" id="PTHR18916">
    <property type="entry name" value="DYNACTIN 1-RELATED MICROTUBULE-BINDING"/>
    <property type="match status" value="1"/>
</dbReference>
<dbReference type="InterPro" id="IPR045172">
    <property type="entry name" value="TBCB_Ubl"/>
</dbReference>
<dbReference type="GO" id="GO:0043014">
    <property type="term" value="F:alpha-tubulin binding"/>
    <property type="evidence" value="ECO:0007669"/>
    <property type="project" value="InterPro"/>
</dbReference>
<dbReference type="GO" id="GO:0007023">
    <property type="term" value="P:post-chaperonin tubulin folding pathway"/>
    <property type="evidence" value="ECO:0007669"/>
    <property type="project" value="InterPro"/>
</dbReference>
<dbReference type="InterPro" id="IPR000938">
    <property type="entry name" value="CAP-Gly_domain"/>
</dbReference>
<accession>A0A0V0G7T1</accession>
<dbReference type="PROSITE" id="PS50245">
    <property type="entry name" value="CAP_GLY_2"/>
    <property type="match status" value="1"/>
</dbReference>
<dbReference type="SMART" id="SM01052">
    <property type="entry name" value="CAP_GLY"/>
    <property type="match status" value="1"/>
</dbReference>